<dbReference type="OrthoDB" id="6169180at2759"/>
<accession>A0A6J8CGJ5</accession>
<evidence type="ECO:0000313" key="1">
    <source>
        <dbReference type="EMBL" id="CAC5394399.1"/>
    </source>
</evidence>
<organism evidence="1 2">
    <name type="scientific">Mytilus coruscus</name>
    <name type="common">Sea mussel</name>
    <dbReference type="NCBI Taxonomy" id="42192"/>
    <lineage>
        <taxon>Eukaryota</taxon>
        <taxon>Metazoa</taxon>
        <taxon>Spiralia</taxon>
        <taxon>Lophotrochozoa</taxon>
        <taxon>Mollusca</taxon>
        <taxon>Bivalvia</taxon>
        <taxon>Autobranchia</taxon>
        <taxon>Pteriomorphia</taxon>
        <taxon>Mytilida</taxon>
        <taxon>Mytiloidea</taxon>
        <taxon>Mytilidae</taxon>
        <taxon>Mytilinae</taxon>
        <taxon>Mytilus</taxon>
    </lineage>
</organism>
<evidence type="ECO:0000313" key="2">
    <source>
        <dbReference type="Proteomes" id="UP000507470"/>
    </source>
</evidence>
<dbReference type="Proteomes" id="UP000507470">
    <property type="component" value="Unassembled WGS sequence"/>
</dbReference>
<reference evidence="1 2" key="1">
    <citation type="submission" date="2020-06" db="EMBL/GenBank/DDBJ databases">
        <authorList>
            <person name="Li R."/>
            <person name="Bekaert M."/>
        </authorList>
    </citation>
    <scope>NUCLEOTIDE SEQUENCE [LARGE SCALE GENOMIC DNA]</scope>
    <source>
        <strain evidence="2">wild</strain>
    </source>
</reference>
<keyword evidence="2" id="KW-1185">Reference proteome</keyword>
<protein>
    <submittedName>
        <fullName evidence="1">Uncharacterized protein</fullName>
    </submittedName>
</protein>
<name>A0A6J8CGJ5_MYTCO</name>
<dbReference type="EMBL" id="CACVKT020005282">
    <property type="protein sequence ID" value="CAC5394399.1"/>
    <property type="molecule type" value="Genomic_DNA"/>
</dbReference>
<gene>
    <name evidence="1" type="ORF">MCOR_29148</name>
</gene>
<sequence length="242" mass="27986">MDIKVDIDIDTDSLDLMDDEVRKLNDTRFPLLTLIHRIKYYRESDNFSCLNILLRPNYGNKENFEALKEPIDKCLIEAREQAYQSVLNILDTRVQELNSTISTVLNAGVSFYEINSPPSGETRTKLAKEANNINEEYTLKWRKFITDMRHKSVQTKIALEGRPEKGTKEEPNIPDATYKTTKYNLPLFFIRIQTNISFAFSGTVILATDCIAEALGNIKEWKPDRYPSHIFTYFDEREITAG</sequence>
<dbReference type="AlphaFoldDB" id="A0A6J8CGJ5"/>
<dbReference type="PANTHER" id="PTHR47456">
    <property type="entry name" value="PHD-TYPE DOMAIN-CONTAINING PROTEIN"/>
    <property type="match status" value="1"/>
</dbReference>
<proteinExistence type="predicted"/>